<protein>
    <submittedName>
        <fullName evidence="3">Unnamed protein product</fullName>
    </submittedName>
</protein>
<evidence type="ECO:0000313" key="3">
    <source>
        <dbReference type="EMBL" id="GMG30443.1"/>
    </source>
</evidence>
<gene>
    <name evidence="3" type="ORF">Aory04_000651200</name>
</gene>
<dbReference type="InterPro" id="IPR050819">
    <property type="entry name" value="Tripeptidyl-peptidase_I"/>
</dbReference>
<evidence type="ECO:0000256" key="1">
    <source>
        <dbReference type="ARBA" id="ARBA00022729"/>
    </source>
</evidence>
<dbReference type="SUPFAM" id="SSF52743">
    <property type="entry name" value="Subtilisin-like"/>
    <property type="match status" value="1"/>
</dbReference>
<proteinExistence type="predicted"/>
<reference evidence="3" key="1">
    <citation type="submission" date="2023-04" db="EMBL/GenBank/DDBJ databases">
        <title>Aspergillus oryzae NBRC 4228.</title>
        <authorList>
            <person name="Ichikawa N."/>
            <person name="Sato H."/>
            <person name="Tonouchi N."/>
        </authorList>
    </citation>
    <scope>NUCLEOTIDE SEQUENCE</scope>
    <source>
        <strain evidence="3">NBRC 4228</strain>
    </source>
</reference>
<accession>A0AAN5BYI4</accession>
<dbReference type="Gene3D" id="3.40.50.200">
    <property type="entry name" value="Peptidase S8/S53 domain"/>
    <property type="match status" value="1"/>
</dbReference>
<name>A0AAN5BYI4_ASPOZ</name>
<dbReference type="PANTHER" id="PTHR14218:SF19">
    <property type="entry name" value="SERINE PROTEASE AORO, PUTATIVE (AFU_ORTHOLOGUE AFUA_6G10250)-RELATED"/>
    <property type="match status" value="1"/>
</dbReference>
<dbReference type="GO" id="GO:0004252">
    <property type="term" value="F:serine-type endopeptidase activity"/>
    <property type="evidence" value="ECO:0007669"/>
    <property type="project" value="InterPro"/>
</dbReference>
<dbReference type="Proteomes" id="UP001165205">
    <property type="component" value="Unassembled WGS sequence"/>
</dbReference>
<dbReference type="InterPro" id="IPR036852">
    <property type="entry name" value="Peptidase_S8/S53_dom_sf"/>
</dbReference>
<dbReference type="AlphaFoldDB" id="A0AAN5BYI4"/>
<keyword evidence="1" id="KW-0732">Signal</keyword>
<evidence type="ECO:0000256" key="2">
    <source>
        <dbReference type="ARBA" id="ARBA00023145"/>
    </source>
</evidence>
<dbReference type="PANTHER" id="PTHR14218">
    <property type="entry name" value="PROTEASE S8 TRIPEPTIDYL PEPTIDASE I CLN2"/>
    <property type="match status" value="1"/>
</dbReference>
<keyword evidence="2" id="KW-0865">Zymogen</keyword>
<dbReference type="GO" id="GO:0006508">
    <property type="term" value="P:proteolysis"/>
    <property type="evidence" value="ECO:0007669"/>
    <property type="project" value="InterPro"/>
</dbReference>
<sequence>MTFPQITNRDNAWSRSSLLLSHAFAPFNANSFQVPEAWFAGSLGGSRCHVRLLTHDNKPLTDAEGRYFKDHNPPYPYYEGAENLGKNGGLYNRLGRGYPDVAANGDNIAVFNGGEFGSSGGTSATVGKGPVGFINPVLYKNPSVLNDITNGTNPGCGTDGFSTAPG</sequence>
<evidence type="ECO:0000313" key="4">
    <source>
        <dbReference type="Proteomes" id="UP001165205"/>
    </source>
</evidence>
<organism evidence="3 4">
    <name type="scientific">Aspergillus oryzae</name>
    <name type="common">Yellow koji mold</name>
    <dbReference type="NCBI Taxonomy" id="5062"/>
    <lineage>
        <taxon>Eukaryota</taxon>
        <taxon>Fungi</taxon>
        <taxon>Dikarya</taxon>
        <taxon>Ascomycota</taxon>
        <taxon>Pezizomycotina</taxon>
        <taxon>Eurotiomycetes</taxon>
        <taxon>Eurotiomycetidae</taxon>
        <taxon>Eurotiales</taxon>
        <taxon>Aspergillaceae</taxon>
        <taxon>Aspergillus</taxon>
        <taxon>Aspergillus subgen. Circumdati</taxon>
    </lineage>
</organism>
<comment type="caution">
    <text evidence="3">The sequence shown here is derived from an EMBL/GenBank/DDBJ whole genome shotgun (WGS) entry which is preliminary data.</text>
</comment>
<dbReference type="EMBL" id="BSYA01000071">
    <property type="protein sequence ID" value="GMG30443.1"/>
    <property type="molecule type" value="Genomic_DNA"/>
</dbReference>
<dbReference type="GO" id="GO:0008240">
    <property type="term" value="F:tripeptidyl-peptidase activity"/>
    <property type="evidence" value="ECO:0007669"/>
    <property type="project" value="TreeGrafter"/>
</dbReference>